<sequence length="100" mass="10871">MCVRAGDGSPYVAACRNGDLAMLRCLQRLGVAWGPVGAVFQPFLPPPLLSWLLEAGCPFDYPSTRRILEGEAARKRPGAEANIVLLEQHRRQVEEQPGAG</sequence>
<organism evidence="1 2">
    <name type="scientific">Gonium pectorale</name>
    <name type="common">Green alga</name>
    <dbReference type="NCBI Taxonomy" id="33097"/>
    <lineage>
        <taxon>Eukaryota</taxon>
        <taxon>Viridiplantae</taxon>
        <taxon>Chlorophyta</taxon>
        <taxon>core chlorophytes</taxon>
        <taxon>Chlorophyceae</taxon>
        <taxon>CS clade</taxon>
        <taxon>Chlamydomonadales</taxon>
        <taxon>Volvocaceae</taxon>
        <taxon>Gonium</taxon>
    </lineage>
</organism>
<name>A0A150GB82_GONPE</name>
<accession>A0A150GB82</accession>
<proteinExistence type="predicted"/>
<dbReference type="Proteomes" id="UP000075714">
    <property type="component" value="Unassembled WGS sequence"/>
</dbReference>
<dbReference type="AlphaFoldDB" id="A0A150GB82"/>
<dbReference type="EMBL" id="LSYV01000039">
    <property type="protein sequence ID" value="KXZ47033.1"/>
    <property type="molecule type" value="Genomic_DNA"/>
</dbReference>
<gene>
    <name evidence="1" type="ORF">GPECTOR_38g270</name>
</gene>
<evidence type="ECO:0000313" key="2">
    <source>
        <dbReference type="Proteomes" id="UP000075714"/>
    </source>
</evidence>
<dbReference type="OrthoDB" id="549039at2759"/>
<keyword evidence="2" id="KW-1185">Reference proteome</keyword>
<reference evidence="2" key="1">
    <citation type="journal article" date="2016" name="Nat. Commun.">
        <title>The Gonium pectorale genome demonstrates co-option of cell cycle regulation during the evolution of multicellularity.</title>
        <authorList>
            <person name="Hanschen E.R."/>
            <person name="Marriage T.N."/>
            <person name="Ferris P.J."/>
            <person name="Hamaji T."/>
            <person name="Toyoda A."/>
            <person name="Fujiyama A."/>
            <person name="Neme R."/>
            <person name="Noguchi H."/>
            <person name="Minakuchi Y."/>
            <person name="Suzuki M."/>
            <person name="Kawai-Toyooka H."/>
            <person name="Smith D.R."/>
            <person name="Sparks H."/>
            <person name="Anderson J."/>
            <person name="Bakaric R."/>
            <person name="Luria V."/>
            <person name="Karger A."/>
            <person name="Kirschner M.W."/>
            <person name="Durand P.M."/>
            <person name="Michod R.E."/>
            <person name="Nozaki H."/>
            <person name="Olson B.J."/>
        </authorList>
    </citation>
    <scope>NUCLEOTIDE SEQUENCE [LARGE SCALE GENOMIC DNA]</scope>
    <source>
        <strain evidence="2">NIES-2863</strain>
    </source>
</reference>
<evidence type="ECO:0000313" key="1">
    <source>
        <dbReference type="EMBL" id="KXZ47033.1"/>
    </source>
</evidence>
<protein>
    <submittedName>
        <fullName evidence="1">Uncharacterized protein</fullName>
    </submittedName>
</protein>
<comment type="caution">
    <text evidence="1">The sequence shown here is derived from an EMBL/GenBank/DDBJ whole genome shotgun (WGS) entry which is preliminary data.</text>
</comment>